<name>A0A7X0MMR1_9SPHN</name>
<accession>A0A7X0MMR1</accession>
<reference evidence="2 3" key="2">
    <citation type="submission" date="2020-08" db="EMBL/GenBank/DDBJ databases">
        <title>The Agave Microbiome: Exploring the role of microbial communities in plant adaptations to desert environments.</title>
        <authorList>
            <person name="Partida-Martinez L.P."/>
        </authorList>
    </citation>
    <scope>NUCLEOTIDE SEQUENCE [LARGE SCALE GENOMIC DNA]</scope>
    <source>
        <strain evidence="2 3">AS3.13</strain>
    </source>
</reference>
<dbReference type="EMBL" id="JACHBT010000009">
    <property type="protein sequence ID" value="MBB6504917.1"/>
    <property type="molecule type" value="Genomic_DNA"/>
</dbReference>
<evidence type="ECO:0000313" key="2">
    <source>
        <dbReference type="EMBL" id="MBB6504917.1"/>
    </source>
</evidence>
<dbReference type="RefSeq" id="WP_184032428.1">
    <property type="nucleotide sequence ID" value="NZ_BAABAR010000002.1"/>
</dbReference>
<proteinExistence type="predicted"/>
<dbReference type="Proteomes" id="UP000560131">
    <property type="component" value="Unassembled WGS sequence"/>
</dbReference>
<dbReference type="Proteomes" id="UP000522313">
    <property type="component" value="Unassembled WGS sequence"/>
</dbReference>
<evidence type="ECO:0000313" key="3">
    <source>
        <dbReference type="Proteomes" id="UP000522313"/>
    </source>
</evidence>
<evidence type="ECO:0000313" key="4">
    <source>
        <dbReference type="Proteomes" id="UP000560131"/>
    </source>
</evidence>
<dbReference type="Pfam" id="PF19135">
    <property type="entry name" value="DUF5818"/>
    <property type="match status" value="1"/>
</dbReference>
<protein>
    <submittedName>
        <fullName evidence="2">Uncharacterized protein</fullName>
    </submittedName>
</protein>
<keyword evidence="4" id="KW-1185">Reference proteome</keyword>
<comment type="caution">
    <text evidence="2">The sequence shown here is derived from an EMBL/GenBank/DDBJ whole genome shotgun (WGS) entry which is preliminary data.</text>
</comment>
<dbReference type="AlphaFoldDB" id="A0A7X0MMR1"/>
<reference evidence="2 3" key="3">
    <citation type="submission" date="2020-08" db="EMBL/GenBank/DDBJ databases">
        <authorList>
            <person name="Partida-Martinez L."/>
            <person name="Huntemann M."/>
            <person name="Clum A."/>
            <person name="Wang J."/>
            <person name="Palaniappan K."/>
            <person name="Ritter S."/>
            <person name="Chen I.-M."/>
            <person name="Stamatis D."/>
            <person name="Reddy T."/>
            <person name="O'Malley R."/>
            <person name="Daum C."/>
            <person name="Shapiro N."/>
            <person name="Ivanova N."/>
            <person name="Kyrpides N."/>
            <person name="Woyke T."/>
        </authorList>
    </citation>
    <scope>NUCLEOTIDE SEQUENCE [LARGE SCALE GENOMIC DNA]</scope>
    <source>
        <strain evidence="2 3">AS3.13</strain>
    </source>
</reference>
<dbReference type="InterPro" id="IPR043856">
    <property type="entry name" value="DUF5818"/>
</dbReference>
<organism evidence="2 3">
    <name type="scientific">Sphingomonas endophytica</name>
    <dbReference type="NCBI Taxonomy" id="869719"/>
    <lineage>
        <taxon>Bacteria</taxon>
        <taxon>Pseudomonadati</taxon>
        <taxon>Pseudomonadota</taxon>
        <taxon>Alphaproteobacteria</taxon>
        <taxon>Sphingomonadales</taxon>
        <taxon>Sphingomonadaceae</taxon>
        <taxon>Sphingomonas</taxon>
    </lineage>
</organism>
<reference evidence="1 4" key="1">
    <citation type="submission" date="2020-08" db="EMBL/GenBank/DDBJ databases">
        <title>Genomic Encyclopedia of Type Strains, Phase IV (KMG-IV): sequencing the most valuable type-strain genomes for metagenomic binning, comparative biology and taxonomic classification.</title>
        <authorList>
            <person name="Goeker M."/>
        </authorList>
    </citation>
    <scope>NUCLEOTIDE SEQUENCE [LARGE SCALE GENOMIC DNA]</scope>
    <source>
        <strain evidence="1 4">DSM 101535</strain>
    </source>
</reference>
<gene>
    <name evidence="2" type="ORF">F4693_001898</name>
    <name evidence="1" type="ORF">FHS97_000136</name>
</gene>
<sequence>MSSIGTPIDETGLLVREHGAFVLQCDRGGRYVLELPRVPVDHVQKRVRVQGVVCAEGRVEAEGVSAA</sequence>
<dbReference type="EMBL" id="JACIJN010000001">
    <property type="protein sequence ID" value="MBB5724236.1"/>
    <property type="molecule type" value="Genomic_DNA"/>
</dbReference>
<evidence type="ECO:0000313" key="1">
    <source>
        <dbReference type="EMBL" id="MBB5724236.1"/>
    </source>
</evidence>